<evidence type="ECO:0000256" key="7">
    <source>
        <dbReference type="ARBA" id="ARBA00023034"/>
    </source>
</evidence>
<name>A0A0H2RRR3_9AGAM</name>
<comment type="similarity">
    <text evidence="2">Belongs to the syntaxin family.</text>
</comment>
<keyword evidence="5" id="KW-0653">Protein transport</keyword>
<dbReference type="InParanoid" id="A0A0H2RRR3"/>
<dbReference type="SUPFAM" id="SSF47661">
    <property type="entry name" value="t-snare proteins"/>
    <property type="match status" value="1"/>
</dbReference>
<keyword evidence="4 10" id="KW-0812">Transmembrane</keyword>
<gene>
    <name evidence="12" type="ORF">SCHPADRAFT_791533</name>
</gene>
<evidence type="ECO:0000256" key="2">
    <source>
        <dbReference type="ARBA" id="ARBA00009063"/>
    </source>
</evidence>
<dbReference type="GO" id="GO:0000139">
    <property type="term" value="C:Golgi membrane"/>
    <property type="evidence" value="ECO:0007669"/>
    <property type="project" value="UniProtKB-SubCell"/>
</dbReference>
<evidence type="ECO:0000256" key="5">
    <source>
        <dbReference type="ARBA" id="ARBA00022927"/>
    </source>
</evidence>
<keyword evidence="6 10" id="KW-1133">Transmembrane helix</keyword>
<keyword evidence="8" id="KW-0175">Coiled coil</keyword>
<dbReference type="PANTHER" id="PTHR19957">
    <property type="entry name" value="SYNTAXIN"/>
    <property type="match status" value="1"/>
</dbReference>
<dbReference type="EMBL" id="KQ085946">
    <property type="protein sequence ID" value="KLO14297.1"/>
    <property type="molecule type" value="Genomic_DNA"/>
</dbReference>
<feature type="domain" description="T-SNARE coiled-coil homology" evidence="11">
    <location>
        <begin position="151"/>
        <end position="213"/>
    </location>
</feature>
<dbReference type="GO" id="GO:0031201">
    <property type="term" value="C:SNARE complex"/>
    <property type="evidence" value="ECO:0007669"/>
    <property type="project" value="TreeGrafter"/>
</dbReference>
<evidence type="ECO:0000256" key="6">
    <source>
        <dbReference type="ARBA" id="ARBA00022989"/>
    </source>
</evidence>
<dbReference type="PROSITE" id="PS50192">
    <property type="entry name" value="T_SNARE"/>
    <property type="match status" value="1"/>
</dbReference>
<evidence type="ECO:0000259" key="11">
    <source>
        <dbReference type="PROSITE" id="PS50192"/>
    </source>
</evidence>
<dbReference type="GO" id="GO:0000149">
    <property type="term" value="F:SNARE binding"/>
    <property type="evidence" value="ECO:0007669"/>
    <property type="project" value="TreeGrafter"/>
</dbReference>
<accession>A0A0H2RRR3</accession>
<dbReference type="InterPro" id="IPR010989">
    <property type="entry name" value="SNARE"/>
</dbReference>
<protein>
    <submittedName>
        <fullName evidence="12">t-SNARE</fullName>
    </submittedName>
</protein>
<keyword evidence="9 10" id="KW-0472">Membrane</keyword>
<dbReference type="InterPro" id="IPR045242">
    <property type="entry name" value="Syntaxin"/>
</dbReference>
<dbReference type="GO" id="GO:0005484">
    <property type="term" value="F:SNAP receptor activity"/>
    <property type="evidence" value="ECO:0007669"/>
    <property type="project" value="TreeGrafter"/>
</dbReference>
<dbReference type="Proteomes" id="UP000053477">
    <property type="component" value="Unassembled WGS sequence"/>
</dbReference>
<feature type="non-terminal residue" evidence="12">
    <location>
        <position position="246"/>
    </location>
</feature>
<dbReference type="CDD" id="cd15845">
    <property type="entry name" value="SNARE_syntaxin16"/>
    <property type="match status" value="1"/>
</dbReference>
<evidence type="ECO:0000256" key="10">
    <source>
        <dbReference type="SAM" id="Phobius"/>
    </source>
</evidence>
<evidence type="ECO:0000313" key="13">
    <source>
        <dbReference type="Proteomes" id="UP000053477"/>
    </source>
</evidence>
<dbReference type="GO" id="GO:0006886">
    <property type="term" value="P:intracellular protein transport"/>
    <property type="evidence" value="ECO:0007669"/>
    <property type="project" value="TreeGrafter"/>
</dbReference>
<dbReference type="Pfam" id="PF05739">
    <property type="entry name" value="SNARE"/>
    <property type="match status" value="1"/>
</dbReference>
<dbReference type="PANTHER" id="PTHR19957:SF83">
    <property type="entry name" value="SYNTAXIN-16"/>
    <property type="match status" value="1"/>
</dbReference>
<sequence length="246" mass="27516">LKVAALEKLHAKHVLPGFTDRTAEEREIESLTTDITRDFRQCQAFIQSIPASVTVGHAFPPNKAGPSRHERLAAQNVMRGLAALVQELSATFRKKQRVYLEALQGHAIKNKDLLVASGAVSLKGSEGISDLVDDVKVAHQLQLQEEPHLLDADLQQRDREVTEIARSITQLAELFRDLSAMVISQGSLLDSIEYNIDQTAVNMEEAVRDLDVAEKYQKNTGRRKCIFLLLLIIFGLIVTLIFKPRR</sequence>
<feature type="non-terminal residue" evidence="12">
    <location>
        <position position="1"/>
    </location>
</feature>
<evidence type="ECO:0000256" key="8">
    <source>
        <dbReference type="ARBA" id="ARBA00023054"/>
    </source>
</evidence>
<reference evidence="12 13" key="1">
    <citation type="submission" date="2015-04" db="EMBL/GenBank/DDBJ databases">
        <title>Complete genome sequence of Schizopora paradoxa KUC8140, a cosmopolitan wood degrader in East Asia.</title>
        <authorList>
            <consortium name="DOE Joint Genome Institute"/>
            <person name="Min B."/>
            <person name="Park H."/>
            <person name="Jang Y."/>
            <person name="Kim J.-J."/>
            <person name="Kim K.H."/>
            <person name="Pangilinan J."/>
            <person name="Lipzen A."/>
            <person name="Riley R."/>
            <person name="Grigoriev I.V."/>
            <person name="Spatafora J.W."/>
            <person name="Choi I.-G."/>
        </authorList>
    </citation>
    <scope>NUCLEOTIDE SEQUENCE [LARGE SCALE GENOMIC DNA]</scope>
    <source>
        <strain evidence="12 13">KUC8140</strain>
    </source>
</reference>
<dbReference type="SMART" id="SM00397">
    <property type="entry name" value="t_SNARE"/>
    <property type="match status" value="1"/>
</dbReference>
<dbReference type="InterPro" id="IPR000727">
    <property type="entry name" value="T_SNARE_dom"/>
</dbReference>
<feature type="transmembrane region" description="Helical" evidence="10">
    <location>
        <begin position="225"/>
        <end position="242"/>
    </location>
</feature>
<keyword evidence="13" id="KW-1185">Reference proteome</keyword>
<keyword evidence="7" id="KW-0333">Golgi apparatus</keyword>
<evidence type="ECO:0000256" key="4">
    <source>
        <dbReference type="ARBA" id="ARBA00022692"/>
    </source>
</evidence>
<dbReference type="GO" id="GO:0006906">
    <property type="term" value="P:vesicle fusion"/>
    <property type="evidence" value="ECO:0007669"/>
    <property type="project" value="TreeGrafter"/>
</dbReference>
<dbReference type="GO" id="GO:0048278">
    <property type="term" value="P:vesicle docking"/>
    <property type="evidence" value="ECO:0007669"/>
    <property type="project" value="TreeGrafter"/>
</dbReference>
<dbReference type="AlphaFoldDB" id="A0A0H2RRR3"/>
<evidence type="ECO:0000256" key="1">
    <source>
        <dbReference type="ARBA" id="ARBA00004409"/>
    </source>
</evidence>
<evidence type="ECO:0000256" key="3">
    <source>
        <dbReference type="ARBA" id="ARBA00022448"/>
    </source>
</evidence>
<dbReference type="OrthoDB" id="10251371at2759"/>
<organism evidence="12 13">
    <name type="scientific">Schizopora paradoxa</name>
    <dbReference type="NCBI Taxonomy" id="27342"/>
    <lineage>
        <taxon>Eukaryota</taxon>
        <taxon>Fungi</taxon>
        <taxon>Dikarya</taxon>
        <taxon>Basidiomycota</taxon>
        <taxon>Agaricomycotina</taxon>
        <taxon>Agaricomycetes</taxon>
        <taxon>Hymenochaetales</taxon>
        <taxon>Schizoporaceae</taxon>
        <taxon>Schizopora</taxon>
    </lineage>
</organism>
<evidence type="ECO:0000256" key="9">
    <source>
        <dbReference type="ARBA" id="ARBA00023136"/>
    </source>
</evidence>
<evidence type="ECO:0000313" key="12">
    <source>
        <dbReference type="EMBL" id="KLO14297.1"/>
    </source>
</evidence>
<proteinExistence type="inferred from homology"/>
<dbReference type="FunCoup" id="A0A0H2RRR3">
    <property type="interactions" value="448"/>
</dbReference>
<comment type="subcellular location">
    <subcellularLocation>
        <location evidence="1">Golgi apparatus membrane</location>
        <topology evidence="1">Single-pass type IV membrane protein</topology>
    </subcellularLocation>
</comment>
<dbReference type="STRING" id="27342.A0A0H2RRR3"/>
<keyword evidence="3" id="KW-0813">Transport</keyword>
<dbReference type="Gene3D" id="1.20.58.70">
    <property type="match status" value="1"/>
</dbReference>